<organism evidence="2 3">
    <name type="scientific">Steinernema carpocapsae</name>
    <name type="common">Entomopathogenic nematode</name>
    <dbReference type="NCBI Taxonomy" id="34508"/>
    <lineage>
        <taxon>Eukaryota</taxon>
        <taxon>Metazoa</taxon>
        <taxon>Ecdysozoa</taxon>
        <taxon>Nematoda</taxon>
        <taxon>Chromadorea</taxon>
        <taxon>Rhabditida</taxon>
        <taxon>Tylenchina</taxon>
        <taxon>Panagrolaimomorpha</taxon>
        <taxon>Strongyloidoidea</taxon>
        <taxon>Steinernematidae</taxon>
        <taxon>Steinernema</taxon>
    </lineage>
</organism>
<feature type="transmembrane region" description="Helical" evidence="1">
    <location>
        <begin position="119"/>
        <end position="140"/>
    </location>
</feature>
<accession>A0A4U5PDR8</accession>
<feature type="transmembrane region" description="Helical" evidence="1">
    <location>
        <begin position="80"/>
        <end position="98"/>
    </location>
</feature>
<reference evidence="2 3" key="1">
    <citation type="journal article" date="2015" name="Genome Biol.">
        <title>Comparative genomics of Steinernema reveals deeply conserved gene regulatory networks.</title>
        <authorList>
            <person name="Dillman A.R."/>
            <person name="Macchietto M."/>
            <person name="Porter C.F."/>
            <person name="Rogers A."/>
            <person name="Williams B."/>
            <person name="Antoshechkin I."/>
            <person name="Lee M.M."/>
            <person name="Goodwin Z."/>
            <person name="Lu X."/>
            <person name="Lewis E.E."/>
            <person name="Goodrich-Blair H."/>
            <person name="Stock S.P."/>
            <person name="Adams B.J."/>
            <person name="Sternberg P.W."/>
            <person name="Mortazavi A."/>
        </authorList>
    </citation>
    <scope>NUCLEOTIDE SEQUENCE [LARGE SCALE GENOMIC DNA]</scope>
    <source>
        <strain evidence="2 3">ALL</strain>
    </source>
</reference>
<feature type="transmembrane region" description="Helical" evidence="1">
    <location>
        <begin position="36"/>
        <end position="60"/>
    </location>
</feature>
<dbReference type="Proteomes" id="UP000298663">
    <property type="component" value="Unassembled WGS sequence"/>
</dbReference>
<sequence length="280" mass="32225">MKLSLVSGILLVIINGISIICHFCKTKKIRHFGTFFALLLTYTLCGLLNFVTALNSISNFYELNPEQYAGFVVWITFESFYAWMYNQLLSLVSCLLAIDRLIALWLPLRYYSLNISVKFSVLVGFLTCLTFAMCVLMTLAQHSETYFSALVIWLYINENYVIPLTMLLETIVYVTVFILLVKMQKTQSRNLTSSNQHQNAIVVHTLLILIPQVNHVLPELFKCCLSMVKSFDYEFKSDYFCPYTEPYCKLGAGLLTILMNFMCIWFHFRAFKEPLTLGAG</sequence>
<evidence type="ECO:0000313" key="3">
    <source>
        <dbReference type="Proteomes" id="UP000298663"/>
    </source>
</evidence>
<feature type="transmembrane region" description="Helical" evidence="1">
    <location>
        <begin position="250"/>
        <end position="268"/>
    </location>
</feature>
<reference evidence="2 3" key="2">
    <citation type="journal article" date="2019" name="G3 (Bethesda)">
        <title>Hybrid Assembly of the Genome of the Entomopathogenic Nematode Steinernema carpocapsae Identifies the X-Chromosome.</title>
        <authorList>
            <person name="Serra L."/>
            <person name="Macchietto M."/>
            <person name="Macias-Munoz A."/>
            <person name="McGill C.J."/>
            <person name="Rodriguez I.M."/>
            <person name="Rodriguez B."/>
            <person name="Murad R."/>
            <person name="Mortazavi A."/>
        </authorList>
    </citation>
    <scope>NUCLEOTIDE SEQUENCE [LARGE SCALE GENOMIC DNA]</scope>
    <source>
        <strain evidence="2 3">ALL</strain>
    </source>
</reference>
<keyword evidence="1" id="KW-1133">Transmembrane helix</keyword>
<dbReference type="EMBL" id="AZBU02000002">
    <property type="protein sequence ID" value="TKR94496.1"/>
    <property type="molecule type" value="Genomic_DNA"/>
</dbReference>
<keyword evidence="1" id="KW-0472">Membrane</keyword>
<evidence type="ECO:0000313" key="2">
    <source>
        <dbReference type="EMBL" id="TKR94496.1"/>
    </source>
</evidence>
<evidence type="ECO:0000256" key="1">
    <source>
        <dbReference type="SAM" id="Phobius"/>
    </source>
</evidence>
<feature type="transmembrane region" description="Helical" evidence="1">
    <location>
        <begin position="6"/>
        <end position="24"/>
    </location>
</feature>
<dbReference type="AlphaFoldDB" id="A0A4U5PDR8"/>
<keyword evidence="3" id="KW-1185">Reference proteome</keyword>
<evidence type="ECO:0008006" key="4">
    <source>
        <dbReference type="Google" id="ProtNLM"/>
    </source>
</evidence>
<proteinExistence type="predicted"/>
<name>A0A4U5PDR8_STECR</name>
<comment type="caution">
    <text evidence="2">The sequence shown here is derived from an EMBL/GenBank/DDBJ whole genome shotgun (WGS) entry which is preliminary data.</text>
</comment>
<feature type="transmembrane region" description="Helical" evidence="1">
    <location>
        <begin position="160"/>
        <end position="181"/>
    </location>
</feature>
<keyword evidence="1" id="KW-0812">Transmembrane</keyword>
<protein>
    <recommendedName>
        <fullName evidence="4">G-protein coupled receptors family 1 profile domain-containing protein</fullName>
    </recommendedName>
</protein>
<gene>
    <name evidence="2" type="ORF">L596_008772</name>
</gene>